<feature type="transmembrane region" description="Helical" evidence="1">
    <location>
        <begin position="76"/>
        <end position="94"/>
    </location>
</feature>
<evidence type="ECO:0000313" key="3">
    <source>
        <dbReference type="EMBL" id="KUM90816.1"/>
    </source>
</evidence>
<evidence type="ECO:0000313" key="4">
    <source>
        <dbReference type="Proteomes" id="UP000053039"/>
    </source>
</evidence>
<dbReference type="RefSeq" id="WP_031036594.1">
    <property type="nucleotide sequence ID" value="NZ_KQ948144.1"/>
</dbReference>
<dbReference type="InterPro" id="IPR050039">
    <property type="entry name" value="MAB_1171c-like"/>
</dbReference>
<protein>
    <recommendedName>
        <fullName evidence="2">DUF6545 domain-containing protein</fullName>
    </recommendedName>
</protein>
<keyword evidence="1" id="KW-0812">Transmembrane</keyword>
<dbReference type="NCBIfam" id="NF042915">
    <property type="entry name" value="MAB_1171c_fam"/>
    <property type="match status" value="1"/>
</dbReference>
<gene>
    <name evidence="3" type="ORF">AQI94_03230</name>
</gene>
<dbReference type="Proteomes" id="UP000053039">
    <property type="component" value="Unassembled WGS sequence"/>
</dbReference>
<comment type="caution">
    <text evidence="3">The sequence shown here is derived from an EMBL/GenBank/DDBJ whole genome shotgun (WGS) entry which is preliminary data.</text>
</comment>
<proteinExistence type="predicted"/>
<feature type="transmembrane region" description="Helical" evidence="1">
    <location>
        <begin position="6"/>
        <end position="27"/>
    </location>
</feature>
<feature type="transmembrane region" description="Helical" evidence="1">
    <location>
        <begin position="141"/>
        <end position="165"/>
    </location>
</feature>
<keyword evidence="1" id="KW-0472">Membrane</keyword>
<keyword evidence="1" id="KW-1133">Transmembrane helix</keyword>
<dbReference type="Pfam" id="PF20182">
    <property type="entry name" value="DUF6545"/>
    <property type="match status" value="1"/>
</dbReference>
<feature type="transmembrane region" description="Helical" evidence="1">
    <location>
        <begin position="177"/>
        <end position="198"/>
    </location>
</feature>
<feature type="transmembrane region" description="Helical" evidence="1">
    <location>
        <begin position="39"/>
        <end position="56"/>
    </location>
</feature>
<feature type="transmembrane region" description="Helical" evidence="1">
    <location>
        <begin position="101"/>
        <end position="121"/>
    </location>
</feature>
<name>A0A117PTJ8_9ACTN</name>
<dbReference type="AlphaFoldDB" id="A0A117PTJ8"/>
<reference evidence="3 4" key="1">
    <citation type="submission" date="2015-10" db="EMBL/GenBank/DDBJ databases">
        <title>Draft genome sequence of Streptomyces pseudovenezuelae DSM 40212, type strain for the species Streptomyces pseudovenezuelae.</title>
        <authorList>
            <person name="Ruckert C."/>
            <person name="Winkler A."/>
            <person name="Kalinowski J."/>
            <person name="Kampfer P."/>
            <person name="Glaeser S."/>
        </authorList>
    </citation>
    <scope>NUCLEOTIDE SEQUENCE [LARGE SCALE GENOMIC DNA]</scope>
    <source>
        <strain evidence="3 4">DSM 40212</strain>
    </source>
</reference>
<evidence type="ECO:0000259" key="2">
    <source>
        <dbReference type="Pfam" id="PF20182"/>
    </source>
</evidence>
<dbReference type="OrthoDB" id="3685619at2"/>
<feature type="transmembrane region" description="Helical" evidence="1">
    <location>
        <begin position="218"/>
        <end position="238"/>
    </location>
</feature>
<sequence>MLTSHLTAFGTWLTYPSCVCLCLAVLLRAAPSLRTADQRGLWMAVTTAGVAMALDLPDVTRLATDLAGTSHAVDLVKNLTGVVSAGAVLFFVSAPMGSRRLHASLCGAIGTILVVLTILDLSAPAHPSHSVIVAGGPSPSFFYWLTLISTHVVANSVCVLVCCWYGPRTDDRPLATALWLFASGTALATLFWIGRLLRLVLDVSWALPYLPLLINLHALLRASAILVPTIVTLARTLANARTVWRLWPLWHELVAAVPHVVLTRRRTRLLELLWPPVPHRLLAYRKLIEIRDAMLELDHYVPPELPLLARDHVGTLDLTPVQADAVVLACVMKEAHQARLAGSPRCEFPAESFDHEKPPLLPTRQEYASTLSAEKTHLIGLARAYTSAPVRSFVASPHSHAPGHREG</sequence>
<evidence type="ECO:0000256" key="1">
    <source>
        <dbReference type="SAM" id="Phobius"/>
    </source>
</evidence>
<accession>A0A117PTJ8</accession>
<dbReference type="InterPro" id="IPR046675">
    <property type="entry name" value="DUF6545"/>
</dbReference>
<dbReference type="EMBL" id="LMWM01000003">
    <property type="protein sequence ID" value="KUM90816.1"/>
    <property type="molecule type" value="Genomic_DNA"/>
</dbReference>
<feature type="domain" description="DUF6545" evidence="2">
    <location>
        <begin position="238"/>
        <end position="387"/>
    </location>
</feature>
<organism evidence="3 4">
    <name type="scientific">Streptomyces pseudovenezuelae</name>
    <dbReference type="NCBI Taxonomy" id="67350"/>
    <lineage>
        <taxon>Bacteria</taxon>
        <taxon>Bacillati</taxon>
        <taxon>Actinomycetota</taxon>
        <taxon>Actinomycetes</taxon>
        <taxon>Kitasatosporales</taxon>
        <taxon>Streptomycetaceae</taxon>
        <taxon>Streptomyces</taxon>
        <taxon>Streptomyces aurantiacus group</taxon>
    </lineage>
</organism>